<protein>
    <submittedName>
        <fullName evidence="1">Uncharacterized protein</fullName>
    </submittedName>
</protein>
<evidence type="ECO:0000313" key="1">
    <source>
        <dbReference type="EMBL" id="GFO68808.1"/>
    </source>
</evidence>
<dbReference type="Proteomes" id="UP000587586">
    <property type="component" value="Unassembled WGS sequence"/>
</dbReference>
<gene>
    <name evidence="1" type="ORF">GMLC_23870</name>
</gene>
<reference evidence="2" key="1">
    <citation type="submission" date="2020-06" db="EMBL/GenBank/DDBJ databases">
        <title>Draft genomic sequecing of Geomonas sp. Red745.</title>
        <authorList>
            <person name="Itoh H."/>
            <person name="Xu Z.X."/>
            <person name="Ushijima N."/>
            <person name="Masuda Y."/>
            <person name="Shiratori Y."/>
            <person name="Senoo K."/>
        </authorList>
    </citation>
    <scope>NUCLEOTIDE SEQUENCE [LARGE SCALE GENOMIC DNA]</scope>
    <source>
        <strain evidence="2">Red745</strain>
    </source>
</reference>
<evidence type="ECO:0000313" key="2">
    <source>
        <dbReference type="Proteomes" id="UP000587586"/>
    </source>
</evidence>
<proteinExistence type="predicted"/>
<name>A0A6V8N8B1_9BACT</name>
<dbReference type="EMBL" id="BLXZ01000004">
    <property type="protein sequence ID" value="GFO68808.1"/>
    <property type="molecule type" value="Genomic_DNA"/>
</dbReference>
<sequence length="63" mass="7261">MYLARDKNNDLYLFDKLPIKGAECWWAETGVDGTYLRLDKALYPEVTWESEPVPVRLTLIGGE</sequence>
<dbReference type="RefSeq" id="WP_183361355.1">
    <property type="nucleotide sequence ID" value="NZ_BLXZ01000004.1"/>
</dbReference>
<keyword evidence="2" id="KW-1185">Reference proteome</keyword>
<organism evidence="1 2">
    <name type="scientific">Geomonas limicola</name>
    <dbReference type="NCBI Taxonomy" id="2740186"/>
    <lineage>
        <taxon>Bacteria</taxon>
        <taxon>Pseudomonadati</taxon>
        <taxon>Thermodesulfobacteriota</taxon>
        <taxon>Desulfuromonadia</taxon>
        <taxon>Geobacterales</taxon>
        <taxon>Geobacteraceae</taxon>
        <taxon>Geomonas</taxon>
    </lineage>
</organism>
<comment type="caution">
    <text evidence="1">The sequence shown here is derived from an EMBL/GenBank/DDBJ whole genome shotgun (WGS) entry which is preliminary data.</text>
</comment>
<dbReference type="AlphaFoldDB" id="A0A6V8N8B1"/>
<accession>A0A6V8N8B1</accession>